<dbReference type="RefSeq" id="WP_218283663.1">
    <property type="nucleotide sequence ID" value="NZ_CP078093.1"/>
</dbReference>
<evidence type="ECO:0008006" key="3">
    <source>
        <dbReference type="Google" id="ProtNLM"/>
    </source>
</evidence>
<sequence>MKKFGKENFKTVLLCMLFMLSIALNQQLWKRISLTKIIPSIRQTETIEVKNKGNIDNIADILSPQSFCINFGGGLHTVFYADAYGIWEGVLQSFKDETFKEELQVESIDQESWEKARAFRSIEINFGYNISVNLLSELVKVNDIKKIDTLDGFDSILISSKDNDSIYMADHTKGNYYMIKGLKKNNNILKLIKNIEESGYDAYYAMQDIYSVENESLMPIELNKDIHEVKVIQEIDPTNEGQVESFAGTFFGENLDFVRKIRETSGSVIFMYGYGQKELKIDDLGVLQYIEKIDAEKASKNISFEDALKIALQFINNHGSWANIDIYLKDVEEPEKNRYIFSFGYRKNGLPVYYKTEDTKNMTDAAVQVEVLGEQVIYYKRFLKREKISIKFLEDEENMTILTAPQILDMNFGFIKGDFLRNIQKDVVLDQEEIQKKVLSTIKQVDIGYYNEPEREPNQLTPVWIIKTDKMIYYFDAYNGRMISRTQI</sequence>
<dbReference type="EMBL" id="CP078093">
    <property type="protein sequence ID" value="QXM06971.1"/>
    <property type="molecule type" value="Genomic_DNA"/>
</dbReference>
<keyword evidence="2" id="KW-1185">Reference proteome</keyword>
<evidence type="ECO:0000313" key="1">
    <source>
        <dbReference type="EMBL" id="QXM06971.1"/>
    </source>
</evidence>
<dbReference type="Proteomes" id="UP000886818">
    <property type="component" value="Chromosome"/>
</dbReference>
<protein>
    <recommendedName>
        <fullName evidence="3">Regulatory protein YycH domain-containing protein</fullName>
    </recommendedName>
</protein>
<evidence type="ECO:0000313" key="2">
    <source>
        <dbReference type="Proteomes" id="UP000886818"/>
    </source>
</evidence>
<name>A0ABX8RDX4_9CLOT</name>
<reference evidence="1" key="1">
    <citation type="submission" date="2021-07" db="EMBL/GenBank/DDBJ databases">
        <title>Complete genome sequence of Crassaminicella sp. 143-21, isolated from a deep-sea hydrothermal vent.</title>
        <authorList>
            <person name="Li X."/>
        </authorList>
    </citation>
    <scope>NUCLEOTIDE SEQUENCE</scope>
    <source>
        <strain evidence="1">143-21</strain>
    </source>
</reference>
<accession>A0ABX8RDX4</accession>
<gene>
    <name evidence="1" type="ORF">KVH43_04425</name>
</gene>
<organism evidence="1 2">
    <name type="scientific">Crassaminicella indica</name>
    <dbReference type="NCBI Taxonomy" id="2855394"/>
    <lineage>
        <taxon>Bacteria</taxon>
        <taxon>Bacillati</taxon>
        <taxon>Bacillota</taxon>
        <taxon>Clostridia</taxon>
        <taxon>Eubacteriales</taxon>
        <taxon>Clostridiaceae</taxon>
        <taxon>Crassaminicella</taxon>
    </lineage>
</organism>
<proteinExistence type="predicted"/>